<dbReference type="Proteomes" id="UP001319827">
    <property type="component" value="Chromosome"/>
</dbReference>
<keyword evidence="3" id="KW-1185">Reference proteome</keyword>
<accession>A0ABN6E2P4</accession>
<evidence type="ECO:0000313" key="3">
    <source>
        <dbReference type="Proteomes" id="UP001319827"/>
    </source>
</evidence>
<evidence type="ECO:0000259" key="1">
    <source>
        <dbReference type="Pfam" id="PF10135"/>
    </source>
</evidence>
<gene>
    <name evidence="2" type="ORF">DESUT3_36770</name>
</gene>
<organism evidence="2 3">
    <name type="scientific">Desulfuromonas versatilis</name>
    <dbReference type="NCBI Taxonomy" id="2802975"/>
    <lineage>
        <taxon>Bacteria</taxon>
        <taxon>Pseudomonadati</taxon>
        <taxon>Thermodesulfobacteriota</taxon>
        <taxon>Desulfuromonadia</taxon>
        <taxon>Desulfuromonadales</taxon>
        <taxon>Desulfuromonadaceae</taxon>
        <taxon>Desulfuromonas</taxon>
    </lineage>
</organism>
<dbReference type="InterPro" id="IPR019301">
    <property type="entry name" value="Flagellar_prot_FlgJ_N"/>
</dbReference>
<reference evidence="2 3" key="1">
    <citation type="journal article" date="2016" name="C (Basel)">
        <title>Selective Growth of and Electricity Production by Marine Exoelectrogenic Bacteria in Self-Aggregated Hydrogel of Microbially Reduced Graphene Oxide.</title>
        <authorList>
            <person name="Yoshida N."/>
            <person name="Goto Y."/>
            <person name="Miyata Y."/>
        </authorList>
    </citation>
    <scope>NUCLEOTIDE SEQUENCE [LARGE SCALE GENOMIC DNA]</scope>
    <source>
        <strain evidence="2 3">NIT-T3</strain>
    </source>
</reference>
<dbReference type="EMBL" id="AP024355">
    <property type="protein sequence ID" value="BCR06608.1"/>
    <property type="molecule type" value="Genomic_DNA"/>
</dbReference>
<feature type="domain" description="Flagellar protein FlgJ N-terminal" evidence="1">
    <location>
        <begin position="48"/>
        <end position="96"/>
    </location>
</feature>
<sequence length="114" mass="12743">MKLHSIDPSLLVGQSQNVDAKNLKKDDPEALRKTCQEFEAIFIQQMFKGMRQTLPQGGVLEKSSAQEMFEEMRDIEVARDAASQGKFGIGEALFRQLVELDVDKADAGDPETEK</sequence>
<evidence type="ECO:0000313" key="2">
    <source>
        <dbReference type="EMBL" id="BCR06608.1"/>
    </source>
</evidence>
<name>A0ABN6E2P4_9BACT</name>
<protein>
    <recommendedName>
        <fullName evidence="1">Flagellar protein FlgJ N-terminal domain-containing protein</fullName>
    </recommendedName>
</protein>
<dbReference type="Pfam" id="PF10135">
    <property type="entry name" value="Rod-binding"/>
    <property type="match status" value="1"/>
</dbReference>
<reference evidence="2 3" key="2">
    <citation type="journal article" date="2021" name="Int. J. Syst. Evol. Microbiol.">
        <title>Isolation and Polyphasic Characterization of Desulfuromonas versatilis sp. Nov., an Electrogenic Bacteria Capable of Versatile Metabolism Isolated from a Graphene Oxide-Reducing Enrichment Culture.</title>
        <authorList>
            <person name="Xie L."/>
            <person name="Yoshida N."/>
            <person name="Ishii S."/>
            <person name="Meng L."/>
        </authorList>
    </citation>
    <scope>NUCLEOTIDE SEQUENCE [LARGE SCALE GENOMIC DNA]</scope>
    <source>
        <strain evidence="2 3">NIT-T3</strain>
    </source>
</reference>
<proteinExistence type="predicted"/>
<dbReference type="RefSeq" id="WP_221249991.1">
    <property type="nucleotide sequence ID" value="NZ_AP024355.1"/>
</dbReference>